<dbReference type="PANTHER" id="PTHR34413">
    <property type="entry name" value="PROPHAGE TAIL FIBER ASSEMBLY PROTEIN HOMOLOG TFAE-RELATED-RELATED"/>
    <property type="match status" value="1"/>
</dbReference>
<dbReference type="Pfam" id="PF02413">
    <property type="entry name" value="Caudo_TAP"/>
    <property type="match status" value="1"/>
</dbReference>
<dbReference type="PANTHER" id="PTHR34413:SF2">
    <property type="entry name" value="PROPHAGE TAIL FIBER ASSEMBLY PROTEIN HOMOLOG TFAE-RELATED"/>
    <property type="match status" value="1"/>
</dbReference>
<evidence type="ECO:0000313" key="1">
    <source>
        <dbReference type="EMBL" id="CDH00507.1"/>
    </source>
</evidence>
<protein>
    <submittedName>
        <fullName evidence="1">Putative tail fiber protein of a prophage</fullName>
    </submittedName>
</protein>
<dbReference type="InterPro" id="IPR003458">
    <property type="entry name" value="Phage_T4_Gp38_tail_assem"/>
</dbReference>
<sequence length="205" mass="23797">MKYTTDIKTPKFDENGFATSNGWVMVYRANTETREYICADMERTVVGVGLSAGAYLDAPELPDSADIAVCRSKDEKLWVNIPDYRGKTAYHTKTQQSNKIQSIGELPSELTLLEPETLFDKWYGKQWVTDFDEKQKYDLQQVENQKQSLLHEAEQKIIPLQRKVRLDMASKEEISLLREWEIYSVKLVDLDISNVKELNWPKKPE</sequence>
<accession>A0A077NE75</accession>
<proteinExistence type="predicted"/>
<name>A0A077NE75_XENBV</name>
<dbReference type="RefSeq" id="WP_038223453.1">
    <property type="nucleotide sequence ID" value="NZ_CAWLWD010000150.1"/>
</dbReference>
<dbReference type="Proteomes" id="UP000028487">
    <property type="component" value="Unassembled WGS sequence"/>
</dbReference>
<comment type="caution">
    <text evidence="1">The sequence shown here is derived from an EMBL/GenBank/DDBJ whole genome shotgun (WGS) entry which is preliminary data.</text>
</comment>
<reference evidence="1" key="1">
    <citation type="submission" date="2013-07" db="EMBL/GenBank/DDBJ databases">
        <title>Sub-species coevolution in mutualistic symbiosis.</title>
        <authorList>
            <person name="Murfin K."/>
            <person name="Klassen J."/>
            <person name="Lee M."/>
            <person name="Forst S."/>
            <person name="Stock P."/>
            <person name="Goodrich-Blair H."/>
        </authorList>
    </citation>
    <scope>NUCLEOTIDE SEQUENCE [LARGE SCALE GENOMIC DNA]</scope>
    <source>
        <strain evidence="1">Feltiae Moldova</strain>
    </source>
</reference>
<dbReference type="HOGENOM" id="CLU_094206_3_0_6"/>
<dbReference type="AlphaFoldDB" id="A0A077NE75"/>
<organism evidence="1 2">
    <name type="scientific">Xenorhabdus bovienii str. feltiae Moldova</name>
    <dbReference type="NCBI Taxonomy" id="1398200"/>
    <lineage>
        <taxon>Bacteria</taxon>
        <taxon>Pseudomonadati</taxon>
        <taxon>Pseudomonadota</taxon>
        <taxon>Gammaproteobacteria</taxon>
        <taxon>Enterobacterales</taxon>
        <taxon>Morganellaceae</taxon>
        <taxon>Xenorhabdus</taxon>
    </lineage>
</organism>
<evidence type="ECO:0000313" key="2">
    <source>
        <dbReference type="Proteomes" id="UP000028487"/>
    </source>
</evidence>
<dbReference type="InterPro" id="IPR051220">
    <property type="entry name" value="TFA_Chaperone"/>
</dbReference>
<gene>
    <name evidence="1" type="ORF">XBFM1_1680020</name>
</gene>
<dbReference type="EMBL" id="CBSV010000077">
    <property type="protein sequence ID" value="CDH00507.1"/>
    <property type="molecule type" value="Genomic_DNA"/>
</dbReference>